<keyword evidence="11 19" id="KW-1133">Transmembrane helix</keyword>
<dbReference type="GO" id="GO:0004016">
    <property type="term" value="F:adenylate cyclase activity"/>
    <property type="evidence" value="ECO:0007669"/>
    <property type="project" value="TreeGrafter"/>
</dbReference>
<feature type="domain" description="Protein kinase" evidence="21">
    <location>
        <begin position="504"/>
        <end position="830"/>
    </location>
</feature>
<dbReference type="EC" id="4.6.1.2" evidence="3"/>
<dbReference type="SUPFAM" id="SSF53822">
    <property type="entry name" value="Periplasmic binding protein-like I"/>
    <property type="match status" value="1"/>
</dbReference>
<evidence type="ECO:0000256" key="4">
    <source>
        <dbReference type="ARBA" id="ARBA00022475"/>
    </source>
</evidence>
<evidence type="ECO:0000256" key="19">
    <source>
        <dbReference type="SAM" id="Phobius"/>
    </source>
</evidence>
<dbReference type="STRING" id="31234.E3LRK1"/>
<evidence type="ECO:0000313" key="23">
    <source>
        <dbReference type="EMBL" id="EFP07762.1"/>
    </source>
</evidence>
<evidence type="ECO:0000256" key="6">
    <source>
        <dbReference type="ARBA" id="ARBA00022723"/>
    </source>
</evidence>
<evidence type="ECO:0000256" key="20">
    <source>
        <dbReference type="SAM" id="SignalP"/>
    </source>
</evidence>
<proteinExistence type="predicted"/>
<dbReference type="HOGENOM" id="CLU_001072_1_3_1"/>
<accession>E3LRK1</accession>
<feature type="signal peptide" evidence="20">
    <location>
        <begin position="1"/>
        <end position="23"/>
    </location>
</feature>
<keyword evidence="4" id="KW-1003">Cell membrane</keyword>
<keyword evidence="16" id="KW-0456">Lyase</keyword>
<dbReference type="EMBL" id="DS268413">
    <property type="protein sequence ID" value="EFP07762.1"/>
    <property type="molecule type" value="Genomic_DNA"/>
</dbReference>
<dbReference type="PROSITE" id="PS50125">
    <property type="entry name" value="GUANYLATE_CYCLASE_2"/>
    <property type="match status" value="1"/>
</dbReference>
<dbReference type="GO" id="GO:0009581">
    <property type="term" value="P:detection of external stimulus"/>
    <property type="evidence" value="ECO:0007669"/>
    <property type="project" value="UniProtKB-ARBA"/>
</dbReference>
<dbReference type="GO" id="GO:0009266">
    <property type="term" value="P:response to temperature stimulus"/>
    <property type="evidence" value="ECO:0007669"/>
    <property type="project" value="UniProtKB-ARBA"/>
</dbReference>
<keyword evidence="18" id="KW-0175">Coiled coil</keyword>
<dbReference type="InterPro" id="IPR001245">
    <property type="entry name" value="Ser-Thr/Tyr_kinase_cat_dom"/>
</dbReference>
<dbReference type="Proteomes" id="UP000008281">
    <property type="component" value="Unassembled WGS sequence"/>
</dbReference>
<dbReference type="InterPro" id="IPR000719">
    <property type="entry name" value="Prot_kinase_dom"/>
</dbReference>
<dbReference type="InterPro" id="IPR028082">
    <property type="entry name" value="Peripla_BP_I"/>
</dbReference>
<dbReference type="GO" id="GO:0042330">
    <property type="term" value="P:taxis"/>
    <property type="evidence" value="ECO:0007669"/>
    <property type="project" value="UniProtKB-ARBA"/>
</dbReference>
<evidence type="ECO:0000259" key="22">
    <source>
        <dbReference type="PROSITE" id="PS50125"/>
    </source>
</evidence>
<keyword evidence="8" id="KW-0547">Nucleotide-binding</keyword>
<keyword evidence="7 20" id="KW-0732">Signal</keyword>
<dbReference type="SMART" id="SM00044">
    <property type="entry name" value="CYCc"/>
    <property type="match status" value="1"/>
</dbReference>
<sequence>MLTNFWNFQFIFIIFCWIPIVFSEDEKNEQITLRIGSISSKENGKMLASIMDMAKKKMIEQGVLGKNFDIEVINVEGCGASFEGVAAAASLYHVQHIDAFFGPFCAKELSPVATMASYWNIPIFAYTATSAEFSDSKIYKTLLRTSFQSLSSISDATAAFMIHHNLTKASIVANIGTDSFEKISSLEKALRSRGITITRRVMFEESSSAQDLVDNGIMNELKDNSRVIIPLFSSTRDLSSVFRNATQLAEMSNSDFVYINPLIVSRNSAEPPIFYGKIAQKTIKTDYPNTIQIYNSYGFSDDLLNEFIAVFDKTKRIYIDEQDLFNYVALYESYCVFAKMSQQYLHLNYKNTTAFVGNGSRIDGKSFYNMAIGMTFPGVMDNITFDNGAERMTSFSAFYVDGSRDQIRTVAVINSTVTSKNCMEAVCIELIVSDVVTKFWPTLTGKFPDSEPECGFRGENCDYTQTIIMITAGVCLIITVVLAVWLRRACETSALEKMPWRILRDDVQILDEEQAKSVVSLNSATTKMSQVETKLIKNHAIVGVNTHAVYDLYEQRQNIKFKREDLVLLTKVNNFKNFKISYSIGIFQMKQAVHDNINPFIGISFNEKAELLLLWKFCSRGTLQDVIYCDKFNMDEKFQGAFVRDITLGLEYLHSSPIGYHGGLASWTALIDKNWMLKLTDYAVGDPLKRWEKHGRINCKIDNESEKQWQQMASLYVPPEIRSANEKNRIKRMDQKWQGQTIIRRQQSDIYAFGVIIYEILFRSLPYDEKMDLTELAQKAAEGDKVQKPSIQRNKKLNPDMIALLQDCWSDQPDMRPTIRRVRLATEVALKTKGNLVDSMMRMMEEYANNLEKLVGERTKLAEEANLRAERLLFQLLPKHVAIELKAGRSVPPKMYDSATVMFSDIVGFTKLCSASTPIEVVNLLNKLYSEFDSTLNRHDCYKVETIGDAYMVVSGIPTENGQRHVANIASVTLEILELLKKFEVPHRKDYRLTIRLGFASGQVAAAVIGLRSPRYCLFGETVNIASIMESSGEGGKIQMTDISKHLLSNEYPEYIIEIRGINTSMKQPDFITHWLIGKDDEYFKKKSNLQNL</sequence>
<dbReference type="PROSITE" id="PS50011">
    <property type="entry name" value="PROTEIN_KINASE_DOM"/>
    <property type="match status" value="1"/>
</dbReference>
<dbReference type="FunFam" id="1.10.510.10:FF:000941">
    <property type="entry name" value="Guanylate cyclase"/>
    <property type="match status" value="1"/>
</dbReference>
<keyword evidence="17" id="KW-0141">cGMP biosynthesis</keyword>
<reference evidence="23" key="1">
    <citation type="submission" date="2007-07" db="EMBL/GenBank/DDBJ databases">
        <title>PCAP assembly of the Caenorhabditis remanei genome.</title>
        <authorList>
            <consortium name="The Caenorhabditis remanei Sequencing Consortium"/>
            <person name="Wilson R.K."/>
        </authorList>
    </citation>
    <scope>NUCLEOTIDE SEQUENCE [LARGE SCALE GENOMIC DNA]</scope>
    <source>
        <strain evidence="23">PB4641</strain>
    </source>
</reference>
<dbReference type="InterPro" id="IPR029787">
    <property type="entry name" value="Nucleotide_cyclase"/>
</dbReference>
<keyword evidence="12" id="KW-0342">GTP-binding</keyword>
<keyword evidence="6" id="KW-0479">Metal-binding</keyword>
<evidence type="ECO:0000256" key="17">
    <source>
        <dbReference type="ARBA" id="ARBA00023293"/>
    </source>
</evidence>
<dbReference type="OrthoDB" id="60033at2759"/>
<organism evidence="24">
    <name type="scientific">Caenorhabditis remanei</name>
    <name type="common">Caenorhabditis vulgaris</name>
    <dbReference type="NCBI Taxonomy" id="31234"/>
    <lineage>
        <taxon>Eukaryota</taxon>
        <taxon>Metazoa</taxon>
        <taxon>Ecdysozoa</taxon>
        <taxon>Nematoda</taxon>
        <taxon>Chromadorea</taxon>
        <taxon>Rhabditida</taxon>
        <taxon>Rhabditina</taxon>
        <taxon>Rhabditomorpha</taxon>
        <taxon>Rhabditoidea</taxon>
        <taxon>Rhabditidae</taxon>
        <taxon>Peloderinae</taxon>
        <taxon>Caenorhabditis</taxon>
    </lineage>
</organism>
<dbReference type="InterPro" id="IPR050401">
    <property type="entry name" value="Cyclic_nucleotide_synthase"/>
</dbReference>
<evidence type="ECO:0000256" key="18">
    <source>
        <dbReference type="SAM" id="Coils"/>
    </source>
</evidence>
<keyword evidence="13 19" id="KW-0472">Membrane</keyword>
<dbReference type="GO" id="GO:0035556">
    <property type="term" value="P:intracellular signal transduction"/>
    <property type="evidence" value="ECO:0007669"/>
    <property type="project" value="InterPro"/>
</dbReference>
<evidence type="ECO:0000256" key="2">
    <source>
        <dbReference type="ARBA" id="ARBA00004251"/>
    </source>
</evidence>
<evidence type="ECO:0000256" key="14">
    <source>
        <dbReference type="ARBA" id="ARBA00023170"/>
    </source>
</evidence>
<evidence type="ECO:0000256" key="10">
    <source>
        <dbReference type="ARBA" id="ARBA00022842"/>
    </source>
</evidence>
<keyword evidence="5 19" id="KW-0812">Transmembrane</keyword>
<dbReference type="eggNOG" id="KOG1023">
    <property type="taxonomic scope" value="Eukaryota"/>
</dbReference>
<dbReference type="SUPFAM" id="SSF55073">
    <property type="entry name" value="Nucleotide cyclase"/>
    <property type="match status" value="1"/>
</dbReference>
<evidence type="ECO:0000256" key="13">
    <source>
        <dbReference type="ARBA" id="ARBA00023136"/>
    </source>
</evidence>
<dbReference type="InterPro" id="IPR001828">
    <property type="entry name" value="ANF_lig-bd_rcpt"/>
</dbReference>
<dbReference type="InParanoid" id="E3LRK1"/>
<dbReference type="GO" id="GO:0001653">
    <property type="term" value="F:peptide receptor activity"/>
    <property type="evidence" value="ECO:0007669"/>
    <property type="project" value="TreeGrafter"/>
</dbReference>
<dbReference type="GO" id="GO:0005525">
    <property type="term" value="F:GTP binding"/>
    <property type="evidence" value="ECO:0007669"/>
    <property type="project" value="UniProtKB-KW"/>
</dbReference>
<dbReference type="OMA" id="KMSQVET"/>
<feature type="coiled-coil region" evidence="18">
    <location>
        <begin position="837"/>
        <end position="864"/>
    </location>
</feature>
<dbReference type="Pfam" id="PF00211">
    <property type="entry name" value="Guanylate_cyc"/>
    <property type="match status" value="1"/>
</dbReference>
<dbReference type="GO" id="GO:0004383">
    <property type="term" value="F:guanylate cyclase activity"/>
    <property type="evidence" value="ECO:0007669"/>
    <property type="project" value="UniProtKB-EC"/>
</dbReference>
<keyword evidence="14" id="KW-0675">Receptor</keyword>
<evidence type="ECO:0000256" key="1">
    <source>
        <dbReference type="ARBA" id="ARBA00001436"/>
    </source>
</evidence>
<dbReference type="Gene3D" id="3.30.70.1230">
    <property type="entry name" value="Nucleotide cyclase"/>
    <property type="match status" value="1"/>
</dbReference>
<feature type="transmembrane region" description="Helical" evidence="19">
    <location>
        <begin position="467"/>
        <end position="486"/>
    </location>
</feature>
<evidence type="ECO:0000259" key="21">
    <source>
        <dbReference type="PROSITE" id="PS50011"/>
    </source>
</evidence>
<comment type="catalytic activity">
    <reaction evidence="1">
        <text>GTP = 3',5'-cyclic GMP + diphosphate</text>
        <dbReference type="Rhea" id="RHEA:13665"/>
        <dbReference type="ChEBI" id="CHEBI:33019"/>
        <dbReference type="ChEBI" id="CHEBI:37565"/>
        <dbReference type="ChEBI" id="CHEBI:57746"/>
        <dbReference type="EC" id="4.6.1.2"/>
    </reaction>
</comment>
<evidence type="ECO:0000256" key="11">
    <source>
        <dbReference type="ARBA" id="ARBA00022989"/>
    </source>
</evidence>
<keyword evidence="10" id="KW-0460">Magnesium</keyword>
<keyword evidence="24" id="KW-1185">Reference proteome</keyword>
<dbReference type="GO" id="GO:0005524">
    <property type="term" value="F:ATP binding"/>
    <property type="evidence" value="ECO:0007669"/>
    <property type="project" value="UniProtKB-KW"/>
</dbReference>
<dbReference type="PANTHER" id="PTHR11920:SF342">
    <property type="entry name" value="RECEPTOR-TYPE GUANYLATE CYCLASE GCY-29"/>
    <property type="match status" value="1"/>
</dbReference>
<dbReference type="InterPro" id="IPR011009">
    <property type="entry name" value="Kinase-like_dom_sf"/>
</dbReference>
<protein>
    <recommendedName>
        <fullName evidence="3">guanylate cyclase</fullName>
        <ecNumber evidence="3">4.6.1.2</ecNumber>
    </recommendedName>
</protein>
<dbReference type="FunCoup" id="E3LRK1">
    <property type="interactions" value="87"/>
</dbReference>
<evidence type="ECO:0000256" key="15">
    <source>
        <dbReference type="ARBA" id="ARBA00023180"/>
    </source>
</evidence>
<feature type="domain" description="Guanylate cyclase" evidence="22">
    <location>
        <begin position="900"/>
        <end position="1030"/>
    </location>
</feature>
<dbReference type="Gene3D" id="1.10.510.10">
    <property type="entry name" value="Transferase(Phosphotransferase) domain 1"/>
    <property type="match status" value="1"/>
</dbReference>
<dbReference type="CDD" id="cd06352">
    <property type="entry name" value="PBP1_NPR_GC-like"/>
    <property type="match status" value="1"/>
</dbReference>
<feature type="chain" id="PRO_5005673365" description="guanylate cyclase" evidence="20">
    <location>
        <begin position="24"/>
        <end position="1093"/>
    </location>
</feature>
<evidence type="ECO:0000256" key="9">
    <source>
        <dbReference type="ARBA" id="ARBA00022840"/>
    </source>
</evidence>
<dbReference type="GO" id="GO:0046872">
    <property type="term" value="F:metal ion binding"/>
    <property type="evidence" value="ECO:0007669"/>
    <property type="project" value="UniProtKB-KW"/>
</dbReference>
<dbReference type="GO" id="GO:0009582">
    <property type="term" value="P:detection of abiotic stimulus"/>
    <property type="evidence" value="ECO:0007669"/>
    <property type="project" value="UniProtKB-ARBA"/>
</dbReference>
<dbReference type="SUPFAM" id="SSF56112">
    <property type="entry name" value="Protein kinase-like (PK-like)"/>
    <property type="match status" value="1"/>
</dbReference>
<gene>
    <name evidence="23" type="primary">Cre-gcy-29</name>
    <name evidence="23" type="ORF">CRE_26351</name>
</gene>
<evidence type="ECO:0000256" key="7">
    <source>
        <dbReference type="ARBA" id="ARBA00022729"/>
    </source>
</evidence>
<dbReference type="GO" id="GO:0043005">
    <property type="term" value="C:neuron projection"/>
    <property type="evidence" value="ECO:0007669"/>
    <property type="project" value="UniProtKB-ARBA"/>
</dbReference>
<dbReference type="Pfam" id="PF01094">
    <property type="entry name" value="ANF_receptor"/>
    <property type="match status" value="1"/>
</dbReference>
<dbReference type="Pfam" id="PF07714">
    <property type="entry name" value="PK_Tyr_Ser-Thr"/>
    <property type="match status" value="1"/>
</dbReference>
<evidence type="ECO:0000313" key="24">
    <source>
        <dbReference type="Proteomes" id="UP000008281"/>
    </source>
</evidence>
<comment type="subcellular location">
    <subcellularLocation>
        <location evidence="2">Cell membrane</location>
        <topology evidence="2">Single-pass type I membrane protein</topology>
    </subcellularLocation>
</comment>
<name>E3LRK1_CAERE</name>
<keyword evidence="15" id="KW-0325">Glycoprotein</keyword>
<dbReference type="FunFam" id="3.30.70.1230:FF:000035">
    <property type="entry name" value="Guanylate cyclase"/>
    <property type="match status" value="1"/>
</dbReference>
<evidence type="ECO:0000256" key="3">
    <source>
        <dbReference type="ARBA" id="ARBA00012202"/>
    </source>
</evidence>
<dbReference type="GO" id="GO:0007168">
    <property type="term" value="P:receptor guanylyl cyclase signaling pathway"/>
    <property type="evidence" value="ECO:0007669"/>
    <property type="project" value="TreeGrafter"/>
</dbReference>
<keyword evidence="9" id="KW-0067">ATP-binding</keyword>
<dbReference type="AlphaFoldDB" id="E3LRK1"/>
<dbReference type="PANTHER" id="PTHR11920">
    <property type="entry name" value="GUANYLYL CYCLASE"/>
    <property type="match status" value="1"/>
</dbReference>
<evidence type="ECO:0000256" key="8">
    <source>
        <dbReference type="ARBA" id="ARBA00022741"/>
    </source>
</evidence>
<evidence type="ECO:0000256" key="16">
    <source>
        <dbReference type="ARBA" id="ARBA00023239"/>
    </source>
</evidence>
<dbReference type="CDD" id="cd07302">
    <property type="entry name" value="CHD"/>
    <property type="match status" value="1"/>
</dbReference>
<dbReference type="InterPro" id="IPR001054">
    <property type="entry name" value="A/G_cyclase"/>
</dbReference>
<dbReference type="Gene3D" id="3.40.50.2300">
    <property type="match status" value="2"/>
</dbReference>
<evidence type="ECO:0000256" key="5">
    <source>
        <dbReference type="ARBA" id="ARBA00022692"/>
    </source>
</evidence>
<dbReference type="GO" id="GO:0004672">
    <property type="term" value="F:protein kinase activity"/>
    <property type="evidence" value="ECO:0007669"/>
    <property type="project" value="InterPro"/>
</dbReference>
<dbReference type="GO" id="GO:0005886">
    <property type="term" value="C:plasma membrane"/>
    <property type="evidence" value="ECO:0007669"/>
    <property type="project" value="UniProtKB-SubCell"/>
</dbReference>
<evidence type="ECO:0000256" key="12">
    <source>
        <dbReference type="ARBA" id="ARBA00023134"/>
    </source>
</evidence>